<dbReference type="Proteomes" id="UP000015241">
    <property type="component" value="Unassembled WGS sequence"/>
</dbReference>
<dbReference type="eggNOG" id="ENOG502SC0I">
    <property type="taxonomic scope" value="Eukaryota"/>
</dbReference>
<feature type="transmembrane region" description="Helical" evidence="1">
    <location>
        <begin position="6"/>
        <end position="24"/>
    </location>
</feature>
<keyword evidence="3" id="KW-1185">Reference proteome</keyword>
<keyword evidence="1" id="KW-1133">Transmembrane helix</keyword>
<dbReference type="STRING" id="743788.S8FJ20"/>
<proteinExistence type="predicted"/>
<dbReference type="PANTHER" id="PTHR39218">
    <property type="entry name" value="OXIDOREDUCTASE 14 KDA SUBUNIT, PUTATIVE (AFU_ORTHOLOGUE AFUA_1G12110)-RELATED"/>
    <property type="match status" value="1"/>
</dbReference>
<protein>
    <submittedName>
        <fullName evidence="2">Uncharacterized protein</fullName>
    </submittedName>
</protein>
<keyword evidence="1" id="KW-0472">Membrane</keyword>
<evidence type="ECO:0000313" key="3">
    <source>
        <dbReference type="Proteomes" id="UP000015241"/>
    </source>
</evidence>
<accession>S8FJ20</accession>
<feature type="non-terminal residue" evidence="2">
    <location>
        <position position="72"/>
    </location>
</feature>
<gene>
    <name evidence="2" type="ORF">FOMPIDRAFT_1105935</name>
</gene>
<feature type="transmembrane region" description="Helical" evidence="1">
    <location>
        <begin position="33"/>
        <end position="51"/>
    </location>
</feature>
<dbReference type="PANTHER" id="PTHR39218:SF1">
    <property type="entry name" value="OXIDOREDUCTASE 14 KDA SUBUNIT, PUTATIVE (AFU_ORTHOLOGUE AFUA_1G12110)-RELATED"/>
    <property type="match status" value="1"/>
</dbReference>
<evidence type="ECO:0000256" key="1">
    <source>
        <dbReference type="SAM" id="Phobius"/>
    </source>
</evidence>
<dbReference type="InParanoid" id="S8FJ20"/>
<sequence length="72" mass="8103">MPLLSNVLGGMAFGFTARIGQLAIQKRNIYDNFAGHVLSTAFFGFVGYWAWRWDERAGVLLAEKRAQIAARR</sequence>
<dbReference type="OrthoDB" id="2141050at2759"/>
<name>S8FJ20_FOMSC</name>
<dbReference type="HOGENOM" id="CLU_164170_1_0_1"/>
<evidence type="ECO:0000313" key="2">
    <source>
        <dbReference type="EMBL" id="EPT01426.1"/>
    </source>
</evidence>
<reference evidence="2 3" key="1">
    <citation type="journal article" date="2012" name="Science">
        <title>The Paleozoic origin of enzymatic lignin decomposition reconstructed from 31 fungal genomes.</title>
        <authorList>
            <person name="Floudas D."/>
            <person name="Binder M."/>
            <person name="Riley R."/>
            <person name="Barry K."/>
            <person name="Blanchette R.A."/>
            <person name="Henrissat B."/>
            <person name="Martinez A.T."/>
            <person name="Otillar R."/>
            <person name="Spatafora J.W."/>
            <person name="Yadav J.S."/>
            <person name="Aerts A."/>
            <person name="Benoit I."/>
            <person name="Boyd A."/>
            <person name="Carlson A."/>
            <person name="Copeland A."/>
            <person name="Coutinho P.M."/>
            <person name="de Vries R.P."/>
            <person name="Ferreira P."/>
            <person name="Findley K."/>
            <person name="Foster B."/>
            <person name="Gaskell J."/>
            <person name="Glotzer D."/>
            <person name="Gorecki P."/>
            <person name="Heitman J."/>
            <person name="Hesse C."/>
            <person name="Hori C."/>
            <person name="Igarashi K."/>
            <person name="Jurgens J.A."/>
            <person name="Kallen N."/>
            <person name="Kersten P."/>
            <person name="Kohler A."/>
            <person name="Kuees U."/>
            <person name="Kumar T.K.A."/>
            <person name="Kuo A."/>
            <person name="LaButti K."/>
            <person name="Larrondo L.F."/>
            <person name="Lindquist E."/>
            <person name="Ling A."/>
            <person name="Lombard V."/>
            <person name="Lucas S."/>
            <person name="Lundell T."/>
            <person name="Martin R."/>
            <person name="McLaughlin D.J."/>
            <person name="Morgenstern I."/>
            <person name="Morin E."/>
            <person name="Murat C."/>
            <person name="Nagy L.G."/>
            <person name="Nolan M."/>
            <person name="Ohm R.A."/>
            <person name="Patyshakuliyeva A."/>
            <person name="Rokas A."/>
            <person name="Ruiz-Duenas F.J."/>
            <person name="Sabat G."/>
            <person name="Salamov A."/>
            <person name="Samejima M."/>
            <person name="Schmutz J."/>
            <person name="Slot J.C."/>
            <person name="St John F."/>
            <person name="Stenlid J."/>
            <person name="Sun H."/>
            <person name="Sun S."/>
            <person name="Syed K."/>
            <person name="Tsang A."/>
            <person name="Wiebenga A."/>
            <person name="Young D."/>
            <person name="Pisabarro A."/>
            <person name="Eastwood D.C."/>
            <person name="Martin F."/>
            <person name="Cullen D."/>
            <person name="Grigoriev I.V."/>
            <person name="Hibbett D.S."/>
        </authorList>
    </citation>
    <scope>NUCLEOTIDE SEQUENCE</scope>
    <source>
        <strain evidence="3">FP-58527</strain>
    </source>
</reference>
<organism evidence="2 3">
    <name type="scientific">Fomitopsis schrenkii</name>
    <name type="common">Brown rot fungus</name>
    <dbReference type="NCBI Taxonomy" id="2126942"/>
    <lineage>
        <taxon>Eukaryota</taxon>
        <taxon>Fungi</taxon>
        <taxon>Dikarya</taxon>
        <taxon>Basidiomycota</taxon>
        <taxon>Agaricomycotina</taxon>
        <taxon>Agaricomycetes</taxon>
        <taxon>Polyporales</taxon>
        <taxon>Fomitopsis</taxon>
    </lineage>
</organism>
<dbReference type="EMBL" id="KE504142">
    <property type="protein sequence ID" value="EPT01426.1"/>
    <property type="molecule type" value="Genomic_DNA"/>
</dbReference>
<keyword evidence="1" id="KW-0812">Transmembrane</keyword>
<dbReference type="AlphaFoldDB" id="S8FJ20"/>